<evidence type="ECO:0008006" key="3">
    <source>
        <dbReference type="Google" id="ProtNLM"/>
    </source>
</evidence>
<dbReference type="AlphaFoldDB" id="A0A126UW33"/>
<dbReference type="EMBL" id="CP014327">
    <property type="protein sequence ID" value="AML50087.1"/>
    <property type="molecule type" value="Genomic_DNA"/>
</dbReference>
<dbReference type="KEGG" id="hat:RC74_01265"/>
<reference evidence="1 2" key="1">
    <citation type="submission" date="2016-02" db="EMBL/GenBank/DDBJ databases">
        <title>Complete genome sequence of Halocynthiibacter arcticus PAMC 20958t from arctic marine sediment.</title>
        <authorList>
            <person name="Lee Y.M."/>
            <person name="Baek K."/>
            <person name="Lee H.K."/>
            <person name="Shin S.C."/>
        </authorList>
    </citation>
    <scope>NUCLEOTIDE SEQUENCE [LARGE SCALE GENOMIC DNA]</scope>
    <source>
        <strain evidence="1">PAMC 20958</strain>
    </source>
</reference>
<keyword evidence="2" id="KW-1185">Reference proteome</keyword>
<dbReference type="STRING" id="1579316.RC74_01265"/>
<proteinExistence type="predicted"/>
<evidence type="ECO:0000313" key="1">
    <source>
        <dbReference type="EMBL" id="AML50087.1"/>
    </source>
</evidence>
<protein>
    <recommendedName>
        <fullName evidence="3">DUF2125 domain-containing protein</fullName>
    </recommendedName>
</protein>
<dbReference type="InterPro" id="IPR018666">
    <property type="entry name" value="DUF2125"/>
</dbReference>
<sequence length="319" mass="34353">MRFFVWLLAIVSILWGGYWFVGANAVEKAAISAIEDATDAGNSITYSSLNTAGFPNRFDTTIKDIDIFTLSGLRWKAAFFQIFALSYKPYHIIAVWPHEQLIEYQGISAQISTSDLRASLVVKPNSTLALNRFQLTGEDLKVVLNAGTTYRSRAISAASRQGILPFSHDFLGKMSDVSLPSIMDPTGTVSIETVVLDTNLEFDAALGRGEVPAKLAALTLNQFSLSQGKVNITLSGALAFDSEGFATGSLTFSTPNWEDGFAMLDGLGAIPTEQSHMVKTVLKGLASTSGSATDIHAPITVNRGNIFLGFIPLGFIPPF</sequence>
<dbReference type="RefSeq" id="WP_039004411.1">
    <property type="nucleotide sequence ID" value="NZ_CP014327.1"/>
</dbReference>
<accession>A0A126UW33</accession>
<name>A0A126UW33_9RHOB</name>
<organism evidence="1 2">
    <name type="scientific">Falsihalocynthiibacter arcticus</name>
    <dbReference type="NCBI Taxonomy" id="1579316"/>
    <lineage>
        <taxon>Bacteria</taxon>
        <taxon>Pseudomonadati</taxon>
        <taxon>Pseudomonadota</taxon>
        <taxon>Alphaproteobacteria</taxon>
        <taxon>Rhodobacterales</taxon>
        <taxon>Roseobacteraceae</taxon>
        <taxon>Falsihalocynthiibacter</taxon>
    </lineage>
</organism>
<gene>
    <name evidence="1" type="ORF">RC74_01265</name>
</gene>
<evidence type="ECO:0000313" key="2">
    <source>
        <dbReference type="Proteomes" id="UP000070371"/>
    </source>
</evidence>
<dbReference type="Proteomes" id="UP000070371">
    <property type="component" value="Chromosome"/>
</dbReference>
<dbReference type="Pfam" id="PF09898">
    <property type="entry name" value="DUF2125"/>
    <property type="match status" value="1"/>
</dbReference>